<dbReference type="PANTHER" id="PTHR35610">
    <property type="entry name" value="3-ISOPROPYLMALATE DEHYDRATASE-RELATED"/>
    <property type="match status" value="1"/>
</dbReference>
<dbReference type="BioCyc" id="CNIT1237085:G1324-2279-MONOMER"/>
<dbReference type="HOGENOM" id="CLU_075000_1_1_2"/>
<dbReference type="Proteomes" id="UP000008037">
    <property type="component" value="Chromosome"/>
</dbReference>
<dbReference type="STRING" id="1237085.Ngar_c22810"/>
<sequence length="268" mass="29008">MSVREIKFVYSSPDRPKLRSPHLVCGFPGSGYVGKLAVDHLIQELPAKHLVDIYSSSFPPQIMIRTDGTADLMKNSIFWWQGEEGQGGTDLLLLTGDSQPSNPDSEYALAEEVLGIAAQFGTQQVFTLAAYITGVFVDKPKVFGTATDLETVKEFVAHNISTMDSGSITGMNGLIIGIAKLRDMKGICLLGETSGYVVDAKASKAVLETLLGIIDIKVDMTNLEKRAKDTEMLIHTIEQQMLASRGGGGKSLEGQQPPQKPRDTGYIS</sequence>
<dbReference type="RefSeq" id="WP_015019744.1">
    <property type="nucleotide sequence ID" value="NC_018719.1"/>
</dbReference>
<protein>
    <submittedName>
        <fullName evidence="2">Putative 3-isopropylmalate dehydratase</fullName>
    </submittedName>
</protein>
<name>K0INE0_NITGG</name>
<dbReference type="InterPro" id="IPR019151">
    <property type="entry name" value="Proteasome_assmbl_chaperone_2"/>
</dbReference>
<dbReference type="KEGG" id="nga:Ngar_c22810"/>
<dbReference type="SUPFAM" id="SSF159659">
    <property type="entry name" value="Cgl1923-like"/>
    <property type="match status" value="1"/>
</dbReference>
<keyword evidence="3" id="KW-1185">Reference proteome</keyword>
<accession>K0INE0</accession>
<proteinExistence type="predicted"/>
<dbReference type="PANTHER" id="PTHR35610:SF7">
    <property type="entry name" value="3-ISOPROPYLMALATE DEHYDRATASE"/>
    <property type="match status" value="1"/>
</dbReference>
<dbReference type="GeneID" id="13796144"/>
<reference evidence="2 3" key="1">
    <citation type="journal article" date="2012" name="Environ. Microbiol.">
        <title>The genome of the ammonia-oxidizing Candidatus Nitrososphaera gargensis: insights into metabolic versatility and environmental adaptations.</title>
        <authorList>
            <person name="Spang A."/>
            <person name="Poehlein A."/>
            <person name="Offre P."/>
            <person name="Zumbragel S."/>
            <person name="Haider S."/>
            <person name="Rychlik N."/>
            <person name="Nowka B."/>
            <person name="Schmeisser C."/>
            <person name="Lebedeva E.V."/>
            <person name="Rattei T."/>
            <person name="Bohm C."/>
            <person name="Schmid M."/>
            <person name="Galushko A."/>
            <person name="Hatzenpichler R."/>
            <person name="Weinmaier T."/>
            <person name="Daniel R."/>
            <person name="Schleper C."/>
            <person name="Spieck E."/>
            <person name="Streit W."/>
            <person name="Wagner M."/>
        </authorList>
    </citation>
    <scope>NUCLEOTIDE SEQUENCE [LARGE SCALE GENOMIC DNA]</scope>
    <source>
        <strain evidence="3">Ga9.2</strain>
    </source>
</reference>
<dbReference type="Gene3D" id="3.40.50.10900">
    <property type="entry name" value="PAC-like subunit"/>
    <property type="match status" value="1"/>
</dbReference>
<dbReference type="EMBL" id="CP002408">
    <property type="protein sequence ID" value="AFU59209.1"/>
    <property type="molecule type" value="Genomic_DNA"/>
</dbReference>
<evidence type="ECO:0000313" key="2">
    <source>
        <dbReference type="EMBL" id="AFU59209.1"/>
    </source>
</evidence>
<evidence type="ECO:0000256" key="1">
    <source>
        <dbReference type="SAM" id="MobiDB-lite"/>
    </source>
</evidence>
<dbReference type="Pfam" id="PF09754">
    <property type="entry name" value="PAC2"/>
    <property type="match status" value="1"/>
</dbReference>
<dbReference type="AlphaFoldDB" id="K0INE0"/>
<feature type="region of interest" description="Disordered" evidence="1">
    <location>
        <begin position="244"/>
        <end position="268"/>
    </location>
</feature>
<dbReference type="InParanoid" id="K0INE0"/>
<dbReference type="InterPro" id="IPR004426">
    <property type="entry name" value="MJ1210-like"/>
</dbReference>
<organism evidence="2 3">
    <name type="scientific">Nitrososphaera gargensis (strain Ga9.2)</name>
    <dbReference type="NCBI Taxonomy" id="1237085"/>
    <lineage>
        <taxon>Archaea</taxon>
        <taxon>Nitrososphaerota</taxon>
        <taxon>Nitrososphaeria</taxon>
        <taxon>Nitrososphaerales</taxon>
        <taxon>Nitrososphaeraceae</taxon>
        <taxon>Nitrososphaera</taxon>
    </lineage>
</organism>
<dbReference type="NCBIfam" id="TIGR00162">
    <property type="entry name" value="proteasome assembly chaperone family protein"/>
    <property type="match status" value="1"/>
</dbReference>
<dbReference type="InterPro" id="IPR038389">
    <property type="entry name" value="PSMG2_sf"/>
</dbReference>
<dbReference type="OrthoDB" id="31247at2157"/>
<gene>
    <name evidence="2" type="ordered locus">Ngar_c22810</name>
</gene>
<evidence type="ECO:0000313" key="3">
    <source>
        <dbReference type="Proteomes" id="UP000008037"/>
    </source>
</evidence>